<keyword evidence="1" id="KW-0201">Cytochrome c-type biogenesis</keyword>
<evidence type="ECO:0000256" key="1">
    <source>
        <dbReference type="ARBA" id="ARBA00022748"/>
    </source>
</evidence>
<evidence type="ECO:0000313" key="2">
    <source>
        <dbReference type="EMBL" id="MBM2413751.1"/>
    </source>
</evidence>
<evidence type="ECO:0000313" key="3">
    <source>
        <dbReference type="EMBL" id="MBM2418420.1"/>
    </source>
</evidence>
<dbReference type="SUPFAM" id="SSF48452">
    <property type="entry name" value="TPR-like"/>
    <property type="match status" value="1"/>
</dbReference>
<dbReference type="EMBL" id="JAFBXE010000010">
    <property type="protein sequence ID" value="MBM2413751.1"/>
    <property type="molecule type" value="Genomic_DNA"/>
</dbReference>
<sequence length="409" mass="43758">MTLFWTATLLLATAMAGLLALALLRGHRQTGPAEAFDLQVYRDQLTEVDRDLARGVISEEDAERLRTEISRRILTADAKAQAHGDAGAQSPVLGSVVAALMAGVLVGGSYWIYAQIGAPGYGDLGLAARMEMAESARANRPSQAEAEAEMPATSETEIQPEYAALVQRLRGAVAERPGDLQGHILLARSEAAMGNYLAAYEAQQQVLSIKGDDANGKDYADLADMMVLAAGGYVSPEAERVLEAALTRDPENGVALYYMGLMMAQTGRPDVAFRLWDRLLRQSPPNAAWLPPILTQIEEMAFRAGVADYQVPAIAGIPGPSAEDVEAAGEMNAEDRQDMIRGMVARLSDRLATEGGTPEEWARLISSLAILGDEAQAIAIWNNAQEVFADNPDALEIVREGARAAGLVL</sequence>
<dbReference type="GO" id="GO:0017004">
    <property type="term" value="P:cytochrome complex assembly"/>
    <property type="evidence" value="ECO:0007669"/>
    <property type="project" value="UniProtKB-KW"/>
</dbReference>
<protein>
    <submittedName>
        <fullName evidence="2">C-type cytochrome biogenesis protein CcmI</fullName>
    </submittedName>
</protein>
<dbReference type="AlphaFoldDB" id="A0A9Q2NTX4"/>
<keyword evidence="5" id="KW-1185">Reference proteome</keyword>
<dbReference type="NCBIfam" id="TIGR03142">
    <property type="entry name" value="cytochro_ccmI"/>
    <property type="match status" value="1"/>
</dbReference>
<dbReference type="GeneID" id="62642585"/>
<comment type="caution">
    <text evidence="2">The sequence shown here is derived from an EMBL/GenBank/DDBJ whole genome shotgun (WGS) entry which is preliminary data.</text>
</comment>
<evidence type="ECO:0000313" key="5">
    <source>
        <dbReference type="Proteomes" id="UP000809440"/>
    </source>
</evidence>
<dbReference type="Gene3D" id="1.25.40.10">
    <property type="entry name" value="Tetratricopeptide repeat domain"/>
    <property type="match status" value="1"/>
</dbReference>
<reference evidence="2 5" key="1">
    <citation type="submission" date="2021-01" db="EMBL/GenBank/DDBJ databases">
        <title>Diatom-associated Roseobacters Show Island Model of Population Structure.</title>
        <authorList>
            <person name="Qu L."/>
            <person name="Feng X."/>
            <person name="Chen Y."/>
            <person name="Li L."/>
            <person name="Wang X."/>
            <person name="Hu Z."/>
            <person name="Wang H."/>
            <person name="Luo H."/>
        </authorList>
    </citation>
    <scope>NUCLEOTIDE SEQUENCE</scope>
    <source>
        <strain evidence="3 5">CC28-63</strain>
        <strain evidence="2">CC28-69</strain>
    </source>
</reference>
<organism evidence="2 4">
    <name type="scientific">Marivita cryptomonadis</name>
    <dbReference type="NCBI Taxonomy" id="505252"/>
    <lineage>
        <taxon>Bacteria</taxon>
        <taxon>Pseudomonadati</taxon>
        <taxon>Pseudomonadota</taxon>
        <taxon>Alphaproteobacteria</taxon>
        <taxon>Rhodobacterales</taxon>
        <taxon>Roseobacteraceae</taxon>
        <taxon>Marivita</taxon>
    </lineage>
</organism>
<dbReference type="InterPro" id="IPR011990">
    <property type="entry name" value="TPR-like_helical_dom_sf"/>
</dbReference>
<dbReference type="InterPro" id="IPR017560">
    <property type="entry name" value="Cyt_c_biogenesis_CcmI"/>
</dbReference>
<dbReference type="EMBL" id="JAFBXF010000010">
    <property type="protein sequence ID" value="MBM2418420.1"/>
    <property type="molecule type" value="Genomic_DNA"/>
</dbReference>
<name>A0A9Q2NTX4_9RHOB</name>
<dbReference type="Proteomes" id="UP000755667">
    <property type="component" value="Unassembled WGS sequence"/>
</dbReference>
<gene>
    <name evidence="2" type="primary">ccmI</name>
    <name evidence="2" type="ORF">JQX41_15650</name>
    <name evidence="3" type="ORF">JQX48_15660</name>
</gene>
<dbReference type="OrthoDB" id="9815847at2"/>
<proteinExistence type="predicted"/>
<dbReference type="RefSeq" id="WP_085632257.1">
    <property type="nucleotide sequence ID" value="NZ_JAFBWU010000010.1"/>
</dbReference>
<evidence type="ECO:0000313" key="4">
    <source>
        <dbReference type="Proteomes" id="UP000755667"/>
    </source>
</evidence>
<dbReference type="Proteomes" id="UP000809440">
    <property type="component" value="Unassembled WGS sequence"/>
</dbReference>
<accession>A0A9Q2NTX4</accession>